<comment type="subcellular location">
    <subcellularLocation>
        <location evidence="1">Cytoplasm</location>
    </subcellularLocation>
</comment>
<dbReference type="InterPro" id="IPR029209">
    <property type="entry name" value="DML1/Misato_tubulin"/>
</dbReference>
<dbReference type="CDD" id="cd06060">
    <property type="entry name" value="misato"/>
    <property type="match status" value="1"/>
</dbReference>
<proteinExistence type="predicted"/>
<dbReference type="PANTHER" id="PTHR13391:SF0">
    <property type="entry name" value="PROTEIN MISATO HOMOLOG 1"/>
    <property type="match status" value="1"/>
</dbReference>
<evidence type="ECO:0000313" key="4">
    <source>
        <dbReference type="Ensembl" id="ENSCPVP00000013154.2"/>
    </source>
</evidence>
<sequence length="682" mass="71821">MPWTPLCPSLSPTTARGSSRAATATTWSGGGCSTRKRTRRTAKRSCNSSAAPTRGSWTGWRDPSSAIKAPFPRCPCPCPFPPPLASPPVRGGPRDALPVPFLRGDAGGGGHAAARALLGLRGRALVGAAGAGGAAGRAGGRAGPGARSDRFSPPRRCPQAAALRSPAEPAELRAAALLRFGRGPGGTESPEPRLVALELKGGVGALRADGAGTEPPVSWDGAVADYREPGCASRDTGSRRGDAAGDAKGNPGAAGPGSSPAGSQAAPSVRLWSDYLNVNLHPKSLYVIRQYLHDGDCGCLEAFGQGESLLQDPACVEELEDRLHFFVEECDYLQGFQVLCDLHNGFSGVGAKVTELLHDEYSHKGILTWGLTPVLSAVGDPQKSFCRLMNTALGIAHLSRHSSLFCPLSLSGSLGLKPEPPVTFPYIKYNASLNYHSSAILAAALDTLTAPYRLCSSQGSMLHFADSLTFSGRKVVAAWAALPLPALSGSSLPDVLSAHQDVPWELLSSWKEHKVSSCFAQSVVLRGICQEKATRCPGQPRSPLHSCESPEQVLQLYLHSQFPGALSTSLVLQQPCHTPAPFPQFFSPLLTRRGFLLDRAQGSSSAAVESSPVLAALQSCPGLQRLLSGLCRELRPRRWSSSCAPGLEQDDVQEALEELRTLAQCYETGFGADGSEDEADSD</sequence>
<dbReference type="SUPFAM" id="SSF52490">
    <property type="entry name" value="Tubulin nucleotide-binding domain-like"/>
    <property type="match status" value="1"/>
</dbReference>
<dbReference type="PANTHER" id="PTHR13391">
    <property type="entry name" value="MITOCHONDRIAL DISTRIBUTION REGULATOR MISATO"/>
    <property type="match status" value="1"/>
</dbReference>
<keyword evidence="5" id="KW-1185">Reference proteome</keyword>
<dbReference type="InterPro" id="IPR049942">
    <property type="entry name" value="DML1/Misato"/>
</dbReference>
<reference evidence="4" key="1">
    <citation type="submission" date="2020-02" db="EMBL/GenBank/DDBJ databases">
        <authorList>
            <person name="Enbody D E."/>
            <person name="Pettersson E M."/>
        </authorList>
    </citation>
    <scope>NUCLEOTIDE SEQUENCE [LARGE SCALE GENOMIC DNA]</scope>
</reference>
<evidence type="ECO:0000256" key="1">
    <source>
        <dbReference type="ARBA" id="ARBA00004496"/>
    </source>
</evidence>
<feature type="compositionally biased region" description="Gly residues" evidence="3">
    <location>
        <begin position="131"/>
        <end position="143"/>
    </location>
</feature>
<keyword evidence="2" id="KW-0963">Cytoplasm</keyword>
<dbReference type="Ensembl" id="ENSCPVT00000013738.2">
    <property type="protein sequence ID" value="ENSCPVP00000013154.2"/>
    <property type="gene ID" value="ENSCPVG00000009622.2"/>
</dbReference>
<dbReference type="Pfam" id="PF14881">
    <property type="entry name" value="Tubulin_3"/>
    <property type="match status" value="1"/>
</dbReference>
<feature type="compositionally biased region" description="Low complexity" evidence="3">
    <location>
        <begin position="13"/>
        <end position="27"/>
    </location>
</feature>
<organism evidence="4 5">
    <name type="scientific">Geospiza parvula</name>
    <name type="common">Small tree-finch</name>
    <name type="synonym">Camarhynchus parvulus</name>
    <dbReference type="NCBI Taxonomy" id="87175"/>
    <lineage>
        <taxon>Eukaryota</taxon>
        <taxon>Metazoa</taxon>
        <taxon>Chordata</taxon>
        <taxon>Craniata</taxon>
        <taxon>Vertebrata</taxon>
        <taxon>Euteleostomi</taxon>
        <taxon>Archelosauria</taxon>
        <taxon>Archosauria</taxon>
        <taxon>Dinosauria</taxon>
        <taxon>Saurischia</taxon>
        <taxon>Theropoda</taxon>
        <taxon>Coelurosauria</taxon>
        <taxon>Aves</taxon>
        <taxon>Neognathae</taxon>
        <taxon>Neoaves</taxon>
        <taxon>Telluraves</taxon>
        <taxon>Australaves</taxon>
        <taxon>Passeriformes</taxon>
        <taxon>Thraupidae</taxon>
        <taxon>Camarhynchus</taxon>
    </lineage>
</organism>
<dbReference type="InterPro" id="IPR036525">
    <property type="entry name" value="Tubulin/FtsZ_GTPase_sf"/>
</dbReference>
<feature type="compositionally biased region" description="Basic and acidic residues" evidence="3">
    <location>
        <begin position="236"/>
        <end position="245"/>
    </location>
</feature>
<dbReference type="GO" id="GO:0007005">
    <property type="term" value="P:mitochondrion organization"/>
    <property type="evidence" value="ECO:0007669"/>
    <property type="project" value="InterPro"/>
</dbReference>
<name>A0A8C3MZQ7_GEOPR</name>
<reference evidence="4" key="2">
    <citation type="submission" date="2025-08" db="UniProtKB">
        <authorList>
            <consortium name="Ensembl"/>
        </authorList>
    </citation>
    <scope>IDENTIFICATION</scope>
</reference>
<gene>
    <name evidence="4" type="primary">MSTO1</name>
</gene>
<accession>A0A8C3MZQ7</accession>
<feature type="region of interest" description="Disordered" evidence="3">
    <location>
        <begin position="1"/>
        <end position="64"/>
    </location>
</feature>
<feature type="region of interest" description="Disordered" evidence="3">
    <location>
        <begin position="131"/>
        <end position="168"/>
    </location>
</feature>
<dbReference type="AlphaFoldDB" id="A0A8C3MZQ7"/>
<dbReference type="Proteomes" id="UP000694382">
    <property type="component" value="Chromosome 25"/>
</dbReference>
<feature type="compositionally biased region" description="Low complexity" evidence="3">
    <location>
        <begin position="246"/>
        <end position="265"/>
    </location>
</feature>
<evidence type="ECO:0000313" key="5">
    <source>
        <dbReference type="Proteomes" id="UP000694382"/>
    </source>
</evidence>
<dbReference type="GO" id="GO:0005739">
    <property type="term" value="C:mitochondrion"/>
    <property type="evidence" value="ECO:0007669"/>
    <property type="project" value="TreeGrafter"/>
</dbReference>
<feature type="region of interest" description="Disordered" evidence="3">
    <location>
        <begin position="207"/>
        <end position="265"/>
    </location>
</feature>
<protein>
    <submittedName>
        <fullName evidence="4">Misato mitochondrial distribution and morphology regulator 1</fullName>
    </submittedName>
</protein>
<evidence type="ECO:0000256" key="2">
    <source>
        <dbReference type="ARBA" id="ARBA00022490"/>
    </source>
</evidence>
<dbReference type="Gene3D" id="3.40.50.1440">
    <property type="entry name" value="Tubulin/FtsZ, GTPase domain"/>
    <property type="match status" value="1"/>
</dbReference>
<feature type="compositionally biased region" description="Basic residues" evidence="3">
    <location>
        <begin position="34"/>
        <end position="43"/>
    </location>
</feature>
<accession>A0A8U8CIY1</accession>
<evidence type="ECO:0000256" key="3">
    <source>
        <dbReference type="SAM" id="MobiDB-lite"/>
    </source>
</evidence>
<reference evidence="4" key="3">
    <citation type="submission" date="2025-09" db="UniProtKB">
        <authorList>
            <consortium name="Ensembl"/>
        </authorList>
    </citation>
    <scope>IDENTIFICATION</scope>
</reference>